<keyword evidence="2" id="KW-1185">Reference proteome</keyword>
<sequence>MATIRGDDGSNRLEGPNEENDFLPGLGNDTIIGGNQFDTIVYSRLGLTIRATFTGEGSGTVEADNGKRDTFFGIEQIVGGGNNDTFINQGTSFVRFRGQEGTDTYIGSAAGVEQVDFRQDAAGVIVNLGEGFAVDGYGNREALTLIDEVRASLFADTIVGSDGANAVRGLDGNDDIRGLGGNDELGGNLGNDRIDGGEGTDFAYIDAARAASTVTRNGSSNFTITSSDGTDTLLNIERLIFNDQNFAIDTGAGQTAGFAYRIYQAAFDRAPDAGGLSFYIDLIDGGRSFSSIAQNFVNSPEFASVYGANATNEEFIGRLYQNVLGRAGEAGGVAFYMDVLTSGKASRADVLAGFAESPENVALVAPAISEGFAYG</sequence>
<organism evidence="1 2">
    <name type="scientific">Antarcticirhabdus aurantiaca</name>
    <dbReference type="NCBI Taxonomy" id="2606717"/>
    <lineage>
        <taxon>Bacteria</taxon>
        <taxon>Pseudomonadati</taxon>
        <taxon>Pseudomonadota</taxon>
        <taxon>Alphaproteobacteria</taxon>
        <taxon>Hyphomicrobiales</taxon>
        <taxon>Aurantimonadaceae</taxon>
        <taxon>Antarcticirhabdus</taxon>
    </lineage>
</organism>
<accession>A0ACD4NQK8</accession>
<gene>
    <name evidence="1" type="ORF">OXU80_01405</name>
</gene>
<proteinExistence type="predicted"/>
<dbReference type="EMBL" id="CP113520">
    <property type="protein sequence ID" value="WAJ28940.1"/>
    <property type="molecule type" value="Genomic_DNA"/>
</dbReference>
<reference evidence="1" key="1">
    <citation type="submission" date="2022-11" db="EMBL/GenBank/DDBJ databases">
        <title>beta-Carotene-producing bacterium, Jeongeuplla avenae sp. nov., alleviates the salt stress of Arabidopsis seedlings.</title>
        <authorList>
            <person name="Jiang L."/>
            <person name="Lee J."/>
        </authorList>
    </citation>
    <scope>NUCLEOTIDE SEQUENCE</scope>
    <source>
        <strain evidence="1">DY_R2A_6</strain>
    </source>
</reference>
<name>A0ACD4NQK8_9HYPH</name>
<dbReference type="Proteomes" id="UP001163223">
    <property type="component" value="Chromosome"/>
</dbReference>
<protein>
    <submittedName>
        <fullName evidence="1">DUF4214 domain-containing protein</fullName>
    </submittedName>
</protein>
<evidence type="ECO:0000313" key="2">
    <source>
        <dbReference type="Proteomes" id="UP001163223"/>
    </source>
</evidence>
<evidence type="ECO:0000313" key="1">
    <source>
        <dbReference type="EMBL" id="WAJ28940.1"/>
    </source>
</evidence>